<evidence type="ECO:0000256" key="4">
    <source>
        <dbReference type="ARBA" id="ARBA00022833"/>
    </source>
</evidence>
<dbReference type="Proteomes" id="UP000678393">
    <property type="component" value="Unassembled WGS sequence"/>
</dbReference>
<dbReference type="FunFam" id="1.10.1170.10:FF:000002">
    <property type="entry name" value="Baculoviral IAP repeat containing 7"/>
    <property type="match status" value="1"/>
</dbReference>
<dbReference type="GO" id="GO:0008270">
    <property type="term" value="F:zinc ion binding"/>
    <property type="evidence" value="ECO:0007669"/>
    <property type="project" value="UniProtKB-KW"/>
</dbReference>
<keyword evidence="4" id="KW-0862">Zinc</keyword>
<dbReference type="SUPFAM" id="SSF57924">
    <property type="entry name" value="Inhibitor of apoptosis (IAP) repeat"/>
    <property type="match status" value="3"/>
</dbReference>
<sequence length="668" mass="75955">MEGALNSSYFNRLQTFLVFPLPNDESSASPLKLAEAGFVRPEKPVSDEVECRYCGAKYSGWSKESPLAVHRALNPFCPFLNTHPGDRNENSCITEEGSHKNELEKVTKLPFPSFESPSASIFKVRTVELPFTPTRGGYLMLFESFRLLTYTDPFSKEAAVYSEAGFIYSSVSKSVFCIFCDGELDFKPISMCFLEDIHWQKFPHCPLVNGFDFGNVSLDAERKIKEKVRTQHMCSVGNKFNDKYLVKHPEFEDEAVRIGTFSTWPRMLTSEFPADKMASCGFYYTGFNDKVKCFACGVGLYNWPSRAVPKEQHMKASPHCVLLLECLDREFIKAQNVELLVEVDDKETISGSQEEQETALLVTDCISSLQPSVKGNCSFPSYKSCCSSPFAPGSPLLDLETIKAALACQYTLEQITHAITKFFISSCGRYPNQDLLIGTLKAADENFMKLCDMSQEIINTKAELKVTKAEKAVFEAEKMLFQAKEAQFQIKEAQFEAEKAAYRREIQARNRELQRDMYREVSERKDQIIKERERVIEQRDQLLEQNCYELEMKTKEVEDLHRHIRSLQAALERQNRCEKQVIISLSFTDGDNSSSQSQVEHCSESKSTVDEFPVASCKVCLVKQSQIMFLPCKHLCCCDTCAAQLLQLGQNCPICREPNMSFEKVYVI</sequence>
<evidence type="ECO:0000313" key="9">
    <source>
        <dbReference type="Proteomes" id="UP000678393"/>
    </source>
</evidence>
<dbReference type="AlphaFoldDB" id="A0A8S3ZCW6"/>
<feature type="domain" description="RING-type" evidence="7">
    <location>
        <begin position="617"/>
        <end position="656"/>
    </location>
</feature>
<dbReference type="GO" id="GO:0051726">
    <property type="term" value="P:regulation of cell cycle"/>
    <property type="evidence" value="ECO:0007669"/>
    <property type="project" value="TreeGrafter"/>
</dbReference>
<evidence type="ECO:0000256" key="3">
    <source>
        <dbReference type="ARBA" id="ARBA00022771"/>
    </source>
</evidence>
<evidence type="ECO:0000256" key="2">
    <source>
        <dbReference type="ARBA" id="ARBA00022723"/>
    </source>
</evidence>
<dbReference type="SMART" id="SM00238">
    <property type="entry name" value="BIR"/>
    <property type="match status" value="3"/>
</dbReference>
<dbReference type="EMBL" id="CAJHNH020002146">
    <property type="protein sequence ID" value="CAG5125735.1"/>
    <property type="molecule type" value="Genomic_DNA"/>
</dbReference>
<evidence type="ECO:0000259" key="7">
    <source>
        <dbReference type="PROSITE" id="PS50089"/>
    </source>
</evidence>
<accession>A0A8S3ZCW6</accession>
<dbReference type="Pfam" id="PF13920">
    <property type="entry name" value="zf-C3HC4_3"/>
    <property type="match status" value="1"/>
</dbReference>
<comment type="similarity">
    <text evidence="1">Belongs to the IAP family.</text>
</comment>
<dbReference type="InterPro" id="IPR001370">
    <property type="entry name" value="BIR_rpt"/>
</dbReference>
<dbReference type="PROSITE" id="PS50143">
    <property type="entry name" value="BIR_REPEAT_2"/>
    <property type="match status" value="3"/>
</dbReference>
<dbReference type="PROSITE" id="PS50089">
    <property type="entry name" value="ZF_RING_2"/>
    <property type="match status" value="1"/>
</dbReference>
<dbReference type="Gene3D" id="3.30.40.10">
    <property type="entry name" value="Zinc/RING finger domain, C3HC4 (zinc finger)"/>
    <property type="match status" value="1"/>
</dbReference>
<evidence type="ECO:0000313" key="8">
    <source>
        <dbReference type="EMBL" id="CAG5125735.1"/>
    </source>
</evidence>
<comment type="caution">
    <text evidence="8">The sequence shown here is derived from an EMBL/GenBank/DDBJ whole genome shotgun (WGS) entry which is preliminary data.</text>
</comment>
<feature type="coiled-coil region" evidence="6">
    <location>
        <begin position="492"/>
        <end position="570"/>
    </location>
</feature>
<keyword evidence="9" id="KW-1185">Reference proteome</keyword>
<evidence type="ECO:0000256" key="1">
    <source>
        <dbReference type="ARBA" id="ARBA00006672"/>
    </source>
</evidence>
<reference evidence="8" key="1">
    <citation type="submission" date="2021-04" db="EMBL/GenBank/DDBJ databases">
        <authorList>
            <consortium name="Molecular Ecology Group"/>
        </authorList>
    </citation>
    <scope>NUCLEOTIDE SEQUENCE</scope>
</reference>
<dbReference type="PANTHER" id="PTHR10044:SF139">
    <property type="entry name" value="DEATH-ASSOCIATED INHIBITOR OF APOPTOSIS 2"/>
    <property type="match status" value="1"/>
</dbReference>
<keyword evidence="3 5" id="KW-0863">Zinc-finger</keyword>
<proteinExistence type="inferred from homology"/>
<dbReference type="OrthoDB" id="6144528at2759"/>
<dbReference type="InterPro" id="IPR013083">
    <property type="entry name" value="Znf_RING/FYVE/PHD"/>
</dbReference>
<keyword evidence="6" id="KW-0175">Coiled coil</keyword>
<dbReference type="InterPro" id="IPR050784">
    <property type="entry name" value="IAP"/>
</dbReference>
<name>A0A8S3ZCW6_9EUPU</name>
<organism evidence="8 9">
    <name type="scientific">Candidula unifasciata</name>
    <dbReference type="NCBI Taxonomy" id="100452"/>
    <lineage>
        <taxon>Eukaryota</taxon>
        <taxon>Metazoa</taxon>
        <taxon>Spiralia</taxon>
        <taxon>Lophotrochozoa</taxon>
        <taxon>Mollusca</taxon>
        <taxon>Gastropoda</taxon>
        <taxon>Heterobranchia</taxon>
        <taxon>Euthyneura</taxon>
        <taxon>Panpulmonata</taxon>
        <taxon>Eupulmonata</taxon>
        <taxon>Stylommatophora</taxon>
        <taxon>Helicina</taxon>
        <taxon>Helicoidea</taxon>
        <taxon>Geomitridae</taxon>
        <taxon>Candidula</taxon>
    </lineage>
</organism>
<dbReference type="PANTHER" id="PTHR10044">
    <property type="entry name" value="INHIBITOR OF APOPTOSIS"/>
    <property type="match status" value="1"/>
</dbReference>
<dbReference type="GO" id="GO:0005737">
    <property type="term" value="C:cytoplasm"/>
    <property type="evidence" value="ECO:0007669"/>
    <property type="project" value="TreeGrafter"/>
</dbReference>
<protein>
    <recommendedName>
        <fullName evidence="7">RING-type domain-containing protein</fullName>
    </recommendedName>
</protein>
<gene>
    <name evidence="8" type="ORF">CUNI_LOCUS11293</name>
</gene>
<dbReference type="CDD" id="cd00022">
    <property type="entry name" value="BIR"/>
    <property type="match status" value="1"/>
</dbReference>
<evidence type="ECO:0000256" key="5">
    <source>
        <dbReference type="PROSITE-ProRule" id="PRU00175"/>
    </source>
</evidence>
<dbReference type="InterPro" id="IPR001841">
    <property type="entry name" value="Znf_RING"/>
</dbReference>
<keyword evidence="2" id="KW-0479">Metal-binding</keyword>
<evidence type="ECO:0000256" key="6">
    <source>
        <dbReference type="SAM" id="Coils"/>
    </source>
</evidence>
<dbReference type="GO" id="GO:0005634">
    <property type="term" value="C:nucleus"/>
    <property type="evidence" value="ECO:0007669"/>
    <property type="project" value="TreeGrafter"/>
</dbReference>
<dbReference type="Gene3D" id="1.10.1170.10">
    <property type="entry name" value="Inhibitor Of Apoptosis Protein (2mihbC-IAP-1), Chain A"/>
    <property type="match status" value="3"/>
</dbReference>
<dbReference type="Pfam" id="PF00653">
    <property type="entry name" value="BIR"/>
    <property type="match status" value="2"/>
</dbReference>